<evidence type="ECO:0000259" key="17">
    <source>
        <dbReference type="PROSITE" id="PS51194"/>
    </source>
</evidence>
<dbReference type="GO" id="GO:0016887">
    <property type="term" value="F:ATP hydrolysis activity"/>
    <property type="evidence" value="ECO:0007669"/>
    <property type="project" value="RHEA"/>
</dbReference>
<keyword evidence="4 15" id="KW-0227">DNA damage</keyword>
<dbReference type="RefSeq" id="WP_330572511.1">
    <property type="nucleotide sequence ID" value="NZ_QGQD01000006.1"/>
</dbReference>
<dbReference type="InterPro" id="IPR033454">
    <property type="entry name" value="RecG_wedge"/>
</dbReference>
<keyword evidence="8" id="KW-0238">DNA-binding</keyword>
<dbReference type="Pfam" id="PF00271">
    <property type="entry name" value="Helicase_C"/>
    <property type="match status" value="1"/>
</dbReference>
<dbReference type="GO" id="GO:0006310">
    <property type="term" value="P:DNA recombination"/>
    <property type="evidence" value="ECO:0007669"/>
    <property type="project" value="UniProtKB-UniRule"/>
</dbReference>
<evidence type="ECO:0000313" key="19">
    <source>
        <dbReference type="Proteomes" id="UP000306509"/>
    </source>
</evidence>
<dbReference type="SMART" id="SM00490">
    <property type="entry name" value="HELICc"/>
    <property type="match status" value="1"/>
</dbReference>
<evidence type="ECO:0000256" key="13">
    <source>
        <dbReference type="ARBA" id="ARBA00034808"/>
    </source>
</evidence>
<dbReference type="Pfam" id="PF19833">
    <property type="entry name" value="RecG_dom3_C"/>
    <property type="match status" value="1"/>
</dbReference>
<dbReference type="CDD" id="cd04488">
    <property type="entry name" value="RecG_wedge_OBF"/>
    <property type="match status" value="1"/>
</dbReference>
<dbReference type="Gene3D" id="3.40.50.300">
    <property type="entry name" value="P-loop containing nucleotide triphosphate hydrolases"/>
    <property type="match status" value="2"/>
</dbReference>
<dbReference type="NCBIfam" id="NF008168">
    <property type="entry name" value="PRK10917.2-2"/>
    <property type="match status" value="1"/>
</dbReference>
<evidence type="ECO:0000256" key="3">
    <source>
        <dbReference type="ARBA" id="ARBA00022741"/>
    </source>
</evidence>
<dbReference type="Gene3D" id="2.40.50.140">
    <property type="entry name" value="Nucleic acid-binding proteins"/>
    <property type="match status" value="1"/>
</dbReference>
<dbReference type="GO" id="GO:0005524">
    <property type="term" value="F:ATP binding"/>
    <property type="evidence" value="ECO:0007669"/>
    <property type="project" value="UniProtKB-KW"/>
</dbReference>
<dbReference type="EMBL" id="QGQD01000006">
    <property type="protein sequence ID" value="TLD02738.1"/>
    <property type="molecule type" value="Genomic_DNA"/>
</dbReference>
<dbReference type="InterPro" id="IPR045562">
    <property type="entry name" value="RecG_dom3_C"/>
</dbReference>
<dbReference type="InterPro" id="IPR027417">
    <property type="entry name" value="P-loop_NTPase"/>
</dbReference>
<accession>A0A4V6HSF2</accession>
<dbReference type="STRING" id="180332.GCA_000797495_04476"/>
<keyword evidence="3 15" id="KW-0547">Nucleotide-binding</keyword>
<reference evidence="18 19" key="1">
    <citation type="journal article" date="2019" name="Anaerobe">
        <title>Detection of Robinsoniella peoriensis in multiple bone samples of a trauma patient.</title>
        <authorList>
            <person name="Schrottner P."/>
            <person name="Hartwich K."/>
            <person name="Bunk B."/>
            <person name="Schober I."/>
            <person name="Helbig S."/>
            <person name="Rudolph W.W."/>
            <person name="Gunzer F."/>
        </authorList>
    </citation>
    <scope>NUCLEOTIDE SEQUENCE [LARGE SCALE GENOMIC DNA]</scope>
    <source>
        <strain evidence="18 19">DSM 106044</strain>
    </source>
</reference>
<dbReference type="SUPFAM" id="SSF50249">
    <property type="entry name" value="Nucleic acid-binding proteins"/>
    <property type="match status" value="1"/>
</dbReference>
<comment type="caution">
    <text evidence="18">The sequence shown here is derived from an EMBL/GenBank/DDBJ whole genome shotgun (WGS) entry which is preliminary data.</text>
</comment>
<evidence type="ECO:0000256" key="8">
    <source>
        <dbReference type="ARBA" id="ARBA00023125"/>
    </source>
</evidence>
<feature type="domain" description="Helicase C-terminal" evidence="17">
    <location>
        <begin position="456"/>
        <end position="616"/>
    </location>
</feature>
<evidence type="ECO:0000256" key="10">
    <source>
        <dbReference type="ARBA" id="ARBA00023204"/>
    </source>
</evidence>
<dbReference type="NCBIfam" id="NF008165">
    <property type="entry name" value="PRK10917.1-3"/>
    <property type="match status" value="1"/>
</dbReference>
<keyword evidence="19" id="KW-1185">Reference proteome</keyword>
<feature type="domain" description="Helicase ATP-binding" evidence="16">
    <location>
        <begin position="274"/>
        <end position="437"/>
    </location>
</feature>
<evidence type="ECO:0000256" key="1">
    <source>
        <dbReference type="ARBA" id="ARBA00007504"/>
    </source>
</evidence>
<name>A0A4V6HSF2_9FIRM</name>
<keyword evidence="5 15" id="KW-0378">Hydrolase</keyword>
<dbReference type="EC" id="5.6.2.4" evidence="13 15"/>
<evidence type="ECO:0000313" key="18">
    <source>
        <dbReference type="EMBL" id="TLD02738.1"/>
    </source>
</evidence>
<keyword evidence="6 15" id="KW-0347">Helicase</keyword>
<dbReference type="PANTHER" id="PTHR47964">
    <property type="entry name" value="ATP-DEPENDENT DNA HELICASE HOMOLOG RECG, CHLOROPLASTIC"/>
    <property type="match status" value="1"/>
</dbReference>
<dbReference type="NCBIfam" id="TIGR00643">
    <property type="entry name" value="recG"/>
    <property type="match status" value="1"/>
</dbReference>
<evidence type="ECO:0000256" key="4">
    <source>
        <dbReference type="ARBA" id="ARBA00022763"/>
    </source>
</evidence>
<protein>
    <recommendedName>
        <fullName evidence="2 15">ATP-dependent DNA helicase RecG</fullName>
        <ecNumber evidence="13 15">5.6.2.4</ecNumber>
    </recommendedName>
</protein>
<evidence type="ECO:0000256" key="5">
    <source>
        <dbReference type="ARBA" id="ARBA00022801"/>
    </source>
</evidence>
<dbReference type="GO" id="GO:0043138">
    <property type="term" value="F:3'-5' DNA helicase activity"/>
    <property type="evidence" value="ECO:0007669"/>
    <property type="project" value="UniProtKB-EC"/>
</dbReference>
<dbReference type="GO" id="GO:0003677">
    <property type="term" value="F:DNA binding"/>
    <property type="evidence" value="ECO:0007669"/>
    <property type="project" value="UniProtKB-KW"/>
</dbReference>
<keyword evidence="11" id="KW-0413">Isomerase</keyword>
<comment type="catalytic activity">
    <reaction evidence="12 15">
        <text>Couples ATP hydrolysis with the unwinding of duplex DNA by translocating in the 3'-5' direction.</text>
        <dbReference type="EC" id="5.6.2.4"/>
    </reaction>
</comment>
<evidence type="ECO:0000256" key="15">
    <source>
        <dbReference type="RuleBase" id="RU363016"/>
    </source>
</evidence>
<sequence length="688" mass="78627">MMNMESSIQELKGIGEKTVLVFQKAGIRTIDDLLNYYPRNYDTYDNIVKVSEISDDDVSAAVYGTVVQTLDVKRVRRLQITNTVIRDDSGGMIRLTWFNMPYLKNTLKRGSKYIFRGKISRKEQQLLMEQPAVFRVDQYQEMLHVMQPIYTLVPGLTNNMITKAVRQALPLLEEYHDYLPEEIRKEYHLAEFHYAIEQIHFPKDMHDVMLARNRLVFDEFFLFILALRRLKDSTEELYHSFHMQQTPLTDQIIANLKFSLTKAQAKVWKEIEKDLLSPKVMARLVQGDVGSGKTILAILALIMTAQNGYQGSLMVPTEVLAVQHFESICGLLEEQHLDFNTVLLTGSMTAKEKRAVYEKIETGEADIIIGTHALIQEKVNYKNLALVITDEQHRFGVRQREALSEKGELPHVLVMSATPIPRTLAVILYGDLDVSVIDELPANRLPIKNCVVDTRYRPKAYSFIQNEIEEGRQAYIICPMVEESEAIEAENVIEYTERLRAALAENIQIEYLHGKMKPKEKNSIMERFLKHEIDVLVSTTVVEVGVNVPNATVMMIENAERFGLAQLHQLRGRVGRGLYQSYCIMVRASDSKKVKERLEILNKSNDGFFIASEDLKLRGPGDVFGVRQSGLLEFKIGDVFTDASILQKASEAAQIILDQGELAGKPEYCYLDKKLQEYMLQGFGRINL</sequence>
<dbReference type="InterPro" id="IPR011545">
    <property type="entry name" value="DEAD/DEAH_box_helicase_dom"/>
</dbReference>
<comment type="catalytic activity">
    <reaction evidence="14 15">
        <text>ATP + H2O = ADP + phosphate + H(+)</text>
        <dbReference type="Rhea" id="RHEA:13065"/>
        <dbReference type="ChEBI" id="CHEBI:15377"/>
        <dbReference type="ChEBI" id="CHEBI:15378"/>
        <dbReference type="ChEBI" id="CHEBI:30616"/>
        <dbReference type="ChEBI" id="CHEBI:43474"/>
        <dbReference type="ChEBI" id="CHEBI:456216"/>
        <dbReference type="EC" id="5.6.2.4"/>
    </reaction>
</comment>
<dbReference type="Pfam" id="PF17191">
    <property type="entry name" value="RecG_wedge"/>
    <property type="match status" value="1"/>
</dbReference>
<dbReference type="CDD" id="cd17992">
    <property type="entry name" value="DEXHc_RecG"/>
    <property type="match status" value="1"/>
</dbReference>
<gene>
    <name evidence="18" type="primary">recG</name>
    <name evidence="18" type="ORF">DSM106044_00237</name>
</gene>
<organism evidence="18 19">
    <name type="scientific">Robinsoniella peoriensis</name>
    <dbReference type="NCBI Taxonomy" id="180332"/>
    <lineage>
        <taxon>Bacteria</taxon>
        <taxon>Bacillati</taxon>
        <taxon>Bacillota</taxon>
        <taxon>Clostridia</taxon>
        <taxon>Lachnospirales</taxon>
        <taxon>Lachnospiraceae</taxon>
        <taxon>Robinsoniella</taxon>
    </lineage>
</organism>
<dbReference type="Pfam" id="PF00270">
    <property type="entry name" value="DEAD"/>
    <property type="match status" value="1"/>
</dbReference>
<dbReference type="InterPro" id="IPR004609">
    <property type="entry name" value="ATP-dep_DNA_helicase_RecG"/>
</dbReference>
<keyword evidence="7 15" id="KW-0067">ATP-binding</keyword>
<dbReference type="SUPFAM" id="SSF52540">
    <property type="entry name" value="P-loop containing nucleoside triphosphate hydrolases"/>
    <property type="match status" value="2"/>
</dbReference>
<evidence type="ECO:0000256" key="14">
    <source>
        <dbReference type="ARBA" id="ARBA00048988"/>
    </source>
</evidence>
<keyword evidence="9 15" id="KW-0233">DNA recombination</keyword>
<dbReference type="GO" id="GO:0006281">
    <property type="term" value="P:DNA repair"/>
    <property type="evidence" value="ECO:0007669"/>
    <property type="project" value="UniProtKB-UniRule"/>
</dbReference>
<dbReference type="PROSITE" id="PS51192">
    <property type="entry name" value="HELICASE_ATP_BIND_1"/>
    <property type="match status" value="1"/>
</dbReference>
<evidence type="ECO:0000259" key="16">
    <source>
        <dbReference type="PROSITE" id="PS51192"/>
    </source>
</evidence>
<evidence type="ECO:0000256" key="12">
    <source>
        <dbReference type="ARBA" id="ARBA00034617"/>
    </source>
</evidence>
<dbReference type="InterPro" id="IPR001650">
    <property type="entry name" value="Helicase_C-like"/>
</dbReference>
<dbReference type="AlphaFoldDB" id="A0A4V6HSF2"/>
<comment type="function">
    <text evidence="15">Plays a critical role in recombination and DNA repair. Helps process Holliday junction intermediates to mature products by catalyzing branch migration. Has replication fork regression activity, unwinds stalled or blocked replication forks to make a HJ that can be resolved. Has a DNA unwinding activity characteristic of a DNA helicase with 3'-5' polarity.</text>
</comment>
<evidence type="ECO:0000256" key="11">
    <source>
        <dbReference type="ARBA" id="ARBA00023235"/>
    </source>
</evidence>
<evidence type="ECO:0000256" key="7">
    <source>
        <dbReference type="ARBA" id="ARBA00022840"/>
    </source>
</evidence>
<dbReference type="PANTHER" id="PTHR47964:SF1">
    <property type="entry name" value="ATP-DEPENDENT DNA HELICASE HOMOLOG RECG, CHLOROPLASTIC"/>
    <property type="match status" value="1"/>
</dbReference>
<evidence type="ECO:0000256" key="2">
    <source>
        <dbReference type="ARBA" id="ARBA00017846"/>
    </source>
</evidence>
<comment type="similarity">
    <text evidence="1 15">Belongs to the helicase family. RecG subfamily.</text>
</comment>
<evidence type="ECO:0000256" key="6">
    <source>
        <dbReference type="ARBA" id="ARBA00022806"/>
    </source>
</evidence>
<dbReference type="InterPro" id="IPR047112">
    <property type="entry name" value="RecG/Mfd"/>
</dbReference>
<dbReference type="PROSITE" id="PS51194">
    <property type="entry name" value="HELICASE_CTER"/>
    <property type="match status" value="1"/>
</dbReference>
<dbReference type="InterPro" id="IPR014001">
    <property type="entry name" value="Helicase_ATP-bd"/>
</dbReference>
<dbReference type="Proteomes" id="UP000306509">
    <property type="component" value="Unassembled WGS sequence"/>
</dbReference>
<dbReference type="SMART" id="SM00487">
    <property type="entry name" value="DEXDc"/>
    <property type="match status" value="1"/>
</dbReference>
<evidence type="ECO:0000256" key="9">
    <source>
        <dbReference type="ARBA" id="ARBA00023172"/>
    </source>
</evidence>
<keyword evidence="10 15" id="KW-0234">DNA repair</keyword>
<proteinExistence type="inferred from homology"/>
<dbReference type="InterPro" id="IPR012340">
    <property type="entry name" value="NA-bd_OB-fold"/>
</dbReference>